<evidence type="ECO:0000313" key="3">
    <source>
        <dbReference type="Proteomes" id="UP001396334"/>
    </source>
</evidence>
<keyword evidence="3" id="KW-1185">Reference proteome</keyword>
<dbReference type="Proteomes" id="UP001396334">
    <property type="component" value="Unassembled WGS sequence"/>
</dbReference>
<sequence length="125" mass="13310">MAATAIVSGEDIKVVMIDTRYVTTDPHSFKSVVQRLTGKDCCVSWIEESSFASRKMGTDNVAGNVAAEEPYGTATVGNGYCGAGGGVGVGGHVSMLTKGVSFKDLDRLILEAPPLDEWSWLWAEH</sequence>
<evidence type="ECO:0000313" key="2">
    <source>
        <dbReference type="EMBL" id="KAK9031089.1"/>
    </source>
</evidence>
<gene>
    <name evidence="2" type="ORF">V6N11_032482</name>
</gene>
<accession>A0ABR2T1K0</accession>
<name>A0ABR2T1K0_9ROSI</name>
<comment type="caution">
    <text evidence="2">The sequence shown here is derived from an EMBL/GenBank/DDBJ whole genome shotgun (WGS) entry which is preliminary data.</text>
</comment>
<evidence type="ECO:0000259" key="1">
    <source>
        <dbReference type="Pfam" id="PF05678"/>
    </source>
</evidence>
<dbReference type="EMBL" id="JBBPBN010000010">
    <property type="protein sequence ID" value="KAK9031089.1"/>
    <property type="molecule type" value="Genomic_DNA"/>
</dbReference>
<organism evidence="2 3">
    <name type="scientific">Hibiscus sabdariffa</name>
    <name type="common">roselle</name>
    <dbReference type="NCBI Taxonomy" id="183260"/>
    <lineage>
        <taxon>Eukaryota</taxon>
        <taxon>Viridiplantae</taxon>
        <taxon>Streptophyta</taxon>
        <taxon>Embryophyta</taxon>
        <taxon>Tracheophyta</taxon>
        <taxon>Spermatophyta</taxon>
        <taxon>Magnoliopsida</taxon>
        <taxon>eudicotyledons</taxon>
        <taxon>Gunneridae</taxon>
        <taxon>Pentapetalae</taxon>
        <taxon>rosids</taxon>
        <taxon>malvids</taxon>
        <taxon>Malvales</taxon>
        <taxon>Malvaceae</taxon>
        <taxon>Malvoideae</taxon>
        <taxon>Hibiscus</taxon>
    </lineage>
</organism>
<feature type="domain" description="VQ" evidence="1">
    <location>
        <begin position="17"/>
        <end position="40"/>
    </location>
</feature>
<dbReference type="InterPro" id="IPR008889">
    <property type="entry name" value="VQ"/>
</dbReference>
<proteinExistence type="predicted"/>
<dbReference type="PANTHER" id="PTHR34777:SF25">
    <property type="entry name" value="VQ DOMAIN-CONTAINING PROTEIN"/>
    <property type="match status" value="1"/>
</dbReference>
<reference evidence="2 3" key="1">
    <citation type="journal article" date="2024" name="G3 (Bethesda)">
        <title>Genome assembly of Hibiscus sabdariffa L. provides insights into metabolisms of medicinal natural products.</title>
        <authorList>
            <person name="Kim T."/>
        </authorList>
    </citation>
    <scope>NUCLEOTIDE SEQUENCE [LARGE SCALE GENOMIC DNA]</scope>
    <source>
        <strain evidence="2">TK-2024</strain>
        <tissue evidence="2">Old leaves</tissue>
    </source>
</reference>
<dbReference type="PANTHER" id="PTHR34777">
    <property type="entry name" value="VQ MOTIF-CONTAINING PROTEIN 10"/>
    <property type="match status" value="1"/>
</dbReference>
<dbReference type="Pfam" id="PF05678">
    <property type="entry name" value="VQ"/>
    <property type="match status" value="1"/>
</dbReference>
<dbReference type="InterPro" id="IPR039608">
    <property type="entry name" value="VQ_1/10"/>
</dbReference>
<protein>
    <recommendedName>
        <fullName evidence="1">VQ domain-containing protein</fullName>
    </recommendedName>
</protein>